<comment type="caution">
    <text evidence="9">The sequence shown here is derived from an EMBL/GenBank/DDBJ whole genome shotgun (WGS) entry which is preliminary data.</text>
</comment>
<keyword evidence="4 8" id="KW-0812">Transmembrane</keyword>
<dbReference type="AlphaFoldDB" id="A0A1V9XSR9"/>
<feature type="transmembrane region" description="Helical" evidence="8">
    <location>
        <begin position="234"/>
        <end position="256"/>
    </location>
</feature>
<evidence type="ECO:0000256" key="6">
    <source>
        <dbReference type="ARBA" id="ARBA00022989"/>
    </source>
</evidence>
<dbReference type="FunCoup" id="A0A1V9XSR9">
    <property type="interactions" value="786"/>
</dbReference>
<dbReference type="PANTHER" id="PTHR10778">
    <property type="entry name" value="SOLUTE CARRIER FAMILY 35 MEMBER B"/>
    <property type="match status" value="1"/>
</dbReference>
<feature type="transmembrane region" description="Helical" evidence="8">
    <location>
        <begin position="328"/>
        <end position="346"/>
    </location>
</feature>
<feature type="transmembrane region" description="Helical" evidence="8">
    <location>
        <begin position="173"/>
        <end position="191"/>
    </location>
</feature>
<keyword evidence="3" id="KW-0813">Transport</keyword>
<evidence type="ECO:0000256" key="4">
    <source>
        <dbReference type="ARBA" id="ARBA00022692"/>
    </source>
</evidence>
<sequence length="356" mass="40124">MEQNEVSTVDNLKVLTEHREKIRPLHFTRCESGACVEQTYSSEKMSSSWKVLAYALGILISYAVFGIYQEKILRSQYGEDKKHFTYHLSLLFVQCATNAIFAQVVLHTFWKQGDDLTEVRYYVVGSAFYLGAMLTSFTALKFVDYPTQVIAKSCKPISVMVLGMLLARKQYSLLKYVFVMLIIVGVSLFIYKDDHGKTEDSSLFGNLLLLISLTGDGLLGATQDRMRQEFHTKSLHMMAKINFIALAYVGIGLLYTGELPAFTSFVQTYPRLYSEIGLFTFCSAIGQVFIYSTVTEFGPLVCSIVTTTRKFFTVIVSVILFGNALNERQWFGTILVFAGLFLDSFYGKQCVASKKA</sequence>
<evidence type="ECO:0000313" key="10">
    <source>
        <dbReference type="Proteomes" id="UP000192247"/>
    </source>
</evidence>
<organism evidence="9 10">
    <name type="scientific">Tropilaelaps mercedesae</name>
    <dbReference type="NCBI Taxonomy" id="418985"/>
    <lineage>
        <taxon>Eukaryota</taxon>
        <taxon>Metazoa</taxon>
        <taxon>Ecdysozoa</taxon>
        <taxon>Arthropoda</taxon>
        <taxon>Chelicerata</taxon>
        <taxon>Arachnida</taxon>
        <taxon>Acari</taxon>
        <taxon>Parasitiformes</taxon>
        <taxon>Mesostigmata</taxon>
        <taxon>Gamasina</taxon>
        <taxon>Dermanyssoidea</taxon>
        <taxon>Laelapidae</taxon>
        <taxon>Tropilaelaps</taxon>
    </lineage>
</organism>
<evidence type="ECO:0000256" key="5">
    <source>
        <dbReference type="ARBA" id="ARBA00022824"/>
    </source>
</evidence>
<evidence type="ECO:0000256" key="2">
    <source>
        <dbReference type="ARBA" id="ARBA00010694"/>
    </source>
</evidence>
<dbReference type="OrthoDB" id="78344at2759"/>
<keyword evidence="7 8" id="KW-0472">Membrane</keyword>
<dbReference type="Gene3D" id="1.10.3730.20">
    <property type="match status" value="1"/>
</dbReference>
<dbReference type="GO" id="GO:0005789">
    <property type="term" value="C:endoplasmic reticulum membrane"/>
    <property type="evidence" value="ECO:0007669"/>
    <property type="project" value="UniProtKB-SubCell"/>
</dbReference>
<evidence type="ECO:0000256" key="8">
    <source>
        <dbReference type="SAM" id="Phobius"/>
    </source>
</evidence>
<dbReference type="Pfam" id="PF08449">
    <property type="entry name" value="UAA"/>
    <property type="match status" value="1"/>
</dbReference>
<dbReference type="InterPro" id="IPR037185">
    <property type="entry name" value="EmrE-like"/>
</dbReference>
<feature type="transmembrane region" description="Helical" evidence="8">
    <location>
        <begin position="122"/>
        <end position="143"/>
    </location>
</feature>
<comment type="subcellular location">
    <subcellularLocation>
        <location evidence="1">Endoplasmic reticulum membrane</location>
        <topology evidence="1">Multi-pass membrane protein</topology>
    </subcellularLocation>
</comment>
<keyword evidence="10" id="KW-1185">Reference proteome</keyword>
<dbReference type="SUPFAM" id="SSF103481">
    <property type="entry name" value="Multidrug resistance efflux transporter EmrE"/>
    <property type="match status" value="2"/>
</dbReference>
<feature type="transmembrane region" description="Helical" evidence="8">
    <location>
        <begin position="203"/>
        <end position="222"/>
    </location>
</feature>
<feature type="transmembrane region" description="Helical" evidence="8">
    <location>
        <begin position="276"/>
        <end position="294"/>
    </location>
</feature>
<evidence type="ECO:0000256" key="1">
    <source>
        <dbReference type="ARBA" id="ARBA00004477"/>
    </source>
</evidence>
<reference evidence="9 10" key="1">
    <citation type="journal article" date="2017" name="Gigascience">
        <title>Draft genome of the honey bee ectoparasitic mite, Tropilaelaps mercedesae, is shaped by the parasitic life history.</title>
        <authorList>
            <person name="Dong X."/>
            <person name="Armstrong S.D."/>
            <person name="Xia D."/>
            <person name="Makepeace B.L."/>
            <person name="Darby A.C."/>
            <person name="Kadowaki T."/>
        </authorList>
    </citation>
    <scope>NUCLEOTIDE SEQUENCE [LARGE SCALE GENOMIC DNA]</scope>
    <source>
        <strain evidence="9">Wuxi-XJTLU</strain>
    </source>
</reference>
<feature type="transmembrane region" description="Helical" evidence="8">
    <location>
        <begin position="301"/>
        <end position="322"/>
    </location>
</feature>
<keyword evidence="6 8" id="KW-1133">Transmembrane helix</keyword>
<keyword evidence="5" id="KW-0256">Endoplasmic reticulum</keyword>
<dbReference type="Proteomes" id="UP000192247">
    <property type="component" value="Unassembled WGS sequence"/>
</dbReference>
<gene>
    <name evidence="9" type="ORF">BIW11_00574</name>
</gene>
<dbReference type="GO" id="GO:0000139">
    <property type="term" value="C:Golgi membrane"/>
    <property type="evidence" value="ECO:0007669"/>
    <property type="project" value="TreeGrafter"/>
</dbReference>
<protein>
    <submittedName>
        <fullName evidence="9">Solute carrier family 35 member B1-like</fullName>
    </submittedName>
</protein>
<accession>A0A1V9XSR9</accession>
<dbReference type="InParanoid" id="A0A1V9XSR9"/>
<evidence type="ECO:0000256" key="7">
    <source>
        <dbReference type="ARBA" id="ARBA00023136"/>
    </source>
</evidence>
<dbReference type="GO" id="GO:0005459">
    <property type="term" value="F:UDP-galactose transmembrane transporter activity"/>
    <property type="evidence" value="ECO:0007669"/>
    <property type="project" value="TreeGrafter"/>
</dbReference>
<dbReference type="STRING" id="418985.A0A1V9XSR9"/>
<name>A0A1V9XSR9_9ACAR</name>
<feature type="transmembrane region" description="Helical" evidence="8">
    <location>
        <begin position="51"/>
        <end position="68"/>
    </location>
</feature>
<dbReference type="PANTHER" id="PTHR10778:SF10">
    <property type="entry name" value="SOLUTE CARRIER FAMILY 35 MEMBER B1"/>
    <property type="match status" value="1"/>
</dbReference>
<feature type="transmembrane region" description="Helical" evidence="8">
    <location>
        <begin position="88"/>
        <end position="110"/>
    </location>
</feature>
<proteinExistence type="inferred from homology"/>
<dbReference type="InterPro" id="IPR013657">
    <property type="entry name" value="SCL35B1-4/HUT1"/>
</dbReference>
<dbReference type="GO" id="GO:0005460">
    <property type="term" value="F:UDP-glucose transmembrane transporter activity"/>
    <property type="evidence" value="ECO:0007669"/>
    <property type="project" value="TreeGrafter"/>
</dbReference>
<dbReference type="EMBL" id="MNPL01004691">
    <property type="protein sequence ID" value="OQR76547.1"/>
    <property type="molecule type" value="Genomic_DNA"/>
</dbReference>
<evidence type="ECO:0000313" key="9">
    <source>
        <dbReference type="EMBL" id="OQR76547.1"/>
    </source>
</evidence>
<comment type="similarity">
    <text evidence="2">Belongs to the nucleotide-sugar transporter family. SLC35B subfamily.</text>
</comment>
<evidence type="ECO:0000256" key="3">
    <source>
        <dbReference type="ARBA" id="ARBA00022448"/>
    </source>
</evidence>